<dbReference type="RefSeq" id="WP_377000257.1">
    <property type="nucleotide sequence ID" value="NZ_JBHSQE010000002.1"/>
</dbReference>
<keyword evidence="2" id="KW-0812">Transmembrane</keyword>
<evidence type="ECO:0000313" key="5">
    <source>
        <dbReference type="EMBL" id="MFC6146044.1"/>
    </source>
</evidence>
<organism evidence="5 6">
    <name type="scientific">Corynebacterium nasicanis</name>
    <dbReference type="NCBI Taxonomy" id="1448267"/>
    <lineage>
        <taxon>Bacteria</taxon>
        <taxon>Bacillati</taxon>
        <taxon>Actinomycetota</taxon>
        <taxon>Actinomycetes</taxon>
        <taxon>Mycobacteriales</taxon>
        <taxon>Corynebacteriaceae</taxon>
        <taxon>Corynebacterium</taxon>
    </lineage>
</organism>
<dbReference type="PROSITE" id="PS51257">
    <property type="entry name" value="PROKAR_LIPOPROTEIN"/>
    <property type="match status" value="1"/>
</dbReference>
<protein>
    <submittedName>
        <fullName evidence="5">DUF4349 domain-containing protein</fullName>
    </submittedName>
</protein>
<comment type="caution">
    <text evidence="5">The sequence shown here is derived from an EMBL/GenBank/DDBJ whole genome shotgun (WGS) entry which is preliminary data.</text>
</comment>
<keyword evidence="3" id="KW-0732">Signal</keyword>
<evidence type="ECO:0000256" key="1">
    <source>
        <dbReference type="SAM" id="Coils"/>
    </source>
</evidence>
<name>A0ABW1Q9J6_9CORY</name>
<feature type="signal peptide" evidence="3">
    <location>
        <begin position="1"/>
        <end position="21"/>
    </location>
</feature>
<dbReference type="EMBL" id="JBHSQE010000002">
    <property type="protein sequence ID" value="MFC6146044.1"/>
    <property type="molecule type" value="Genomic_DNA"/>
</dbReference>
<feature type="chain" id="PRO_5047382727" evidence="3">
    <location>
        <begin position="22"/>
        <end position="279"/>
    </location>
</feature>
<evidence type="ECO:0000256" key="3">
    <source>
        <dbReference type="SAM" id="SignalP"/>
    </source>
</evidence>
<keyword evidence="1" id="KW-0175">Coiled coil</keyword>
<keyword evidence="6" id="KW-1185">Reference proteome</keyword>
<keyword evidence="2" id="KW-0472">Membrane</keyword>
<sequence length="279" mass="29919">MNALRTLLLTAVLAMFLSACGTDSWNDVEIYPEDRAVEHAVPAVPAEPAGLGEGGASISSDVITTGTASVRTGEPESAAADLAADVRAAGGRVEFSETSTRGEQPRAEVTVRLPAEKYESFVGTLGEYGEVIAQSTQAADVTQQRVDLQARQAALQASIDRLTELMTGAANVDDLLRAEEMLTQRQADLDALTAQLEQLQDQVGMSTLSVTFTVDDDGYQPPGVFERMWQAFVSSLETMVIVLVGLLPWLVVLGLLAAVVSAVIRRRRARRSVVVEERD</sequence>
<dbReference type="Pfam" id="PF14257">
    <property type="entry name" value="DUF4349"/>
    <property type="match status" value="1"/>
</dbReference>
<evidence type="ECO:0000313" key="6">
    <source>
        <dbReference type="Proteomes" id="UP001596244"/>
    </source>
</evidence>
<proteinExistence type="predicted"/>
<evidence type="ECO:0000256" key="2">
    <source>
        <dbReference type="SAM" id="Phobius"/>
    </source>
</evidence>
<dbReference type="Proteomes" id="UP001596244">
    <property type="component" value="Unassembled WGS sequence"/>
</dbReference>
<accession>A0ABW1Q9J6</accession>
<gene>
    <name evidence="5" type="ORF">ACFPUZ_04395</name>
</gene>
<feature type="transmembrane region" description="Helical" evidence="2">
    <location>
        <begin position="240"/>
        <end position="264"/>
    </location>
</feature>
<reference evidence="6" key="1">
    <citation type="journal article" date="2019" name="Int. J. Syst. Evol. Microbiol.">
        <title>The Global Catalogue of Microorganisms (GCM) 10K type strain sequencing project: providing services to taxonomists for standard genome sequencing and annotation.</title>
        <authorList>
            <consortium name="The Broad Institute Genomics Platform"/>
            <consortium name="The Broad Institute Genome Sequencing Center for Infectious Disease"/>
            <person name="Wu L."/>
            <person name="Ma J."/>
        </authorList>
    </citation>
    <scope>NUCLEOTIDE SEQUENCE [LARGE SCALE GENOMIC DNA]</scope>
    <source>
        <strain evidence="6">CCUG 51943</strain>
    </source>
</reference>
<keyword evidence="2" id="KW-1133">Transmembrane helix</keyword>
<evidence type="ECO:0000259" key="4">
    <source>
        <dbReference type="Pfam" id="PF14257"/>
    </source>
</evidence>
<dbReference type="InterPro" id="IPR025645">
    <property type="entry name" value="DUF4349"/>
</dbReference>
<feature type="domain" description="DUF4349" evidence="4">
    <location>
        <begin position="62"/>
        <end position="260"/>
    </location>
</feature>
<feature type="coiled-coil region" evidence="1">
    <location>
        <begin position="175"/>
        <end position="202"/>
    </location>
</feature>